<keyword evidence="1" id="KW-0732">Signal</keyword>
<reference evidence="2 3" key="1">
    <citation type="submission" date="2014-09" db="EMBL/GenBank/DDBJ databases">
        <authorList>
            <person name="Chan K.-G."/>
        </authorList>
    </citation>
    <scope>NUCLEOTIDE SEQUENCE [LARGE SCALE GENOMIC DNA]</scope>
    <source>
        <strain evidence="2 3">ND07</strain>
    </source>
</reference>
<keyword evidence="3" id="KW-1185">Reference proteome</keyword>
<accession>A0A089WUV1</accession>
<dbReference type="KEGG" id="psw:LK03_17710"/>
<dbReference type="OrthoDB" id="5585636at2"/>
<evidence type="ECO:0008006" key="4">
    <source>
        <dbReference type="Google" id="ProtNLM"/>
    </source>
</evidence>
<dbReference type="EMBL" id="CP009455">
    <property type="protein sequence ID" value="AIR90989.1"/>
    <property type="molecule type" value="Genomic_DNA"/>
</dbReference>
<protein>
    <recommendedName>
        <fullName evidence="4">Fap system outer membrane protein</fullName>
    </recommendedName>
</protein>
<sequence>MKISTWLVAACLAASLPAHAQLFKPLEIKDQELAQLRGKYVMPGRIISFGVVMSSTWQNAAGDRIGATTTLQVQQNVIKPQFYVSISGENGKGGVPGQGTGVVQGGTGLTGNVQGVTQTVRVAGDNNSAFNDVAINVREASQAPDLGTPQGQVLTSGATLSGSSNAGTLSVSHSGNGIQMAIQAGNNQGASLQRLADGGLLQSTTLLGGSNAVSNMTQLNVVLRDNMPSAGALNCNLDPLKGLRVSGY</sequence>
<feature type="chain" id="PRO_5001851234" description="Fap system outer membrane protein" evidence="1">
    <location>
        <begin position="21"/>
        <end position="248"/>
    </location>
</feature>
<dbReference type="STRING" id="157783.LK03_17710"/>
<proteinExistence type="predicted"/>
<dbReference type="Proteomes" id="UP000029493">
    <property type="component" value="Chromosome"/>
</dbReference>
<evidence type="ECO:0000313" key="3">
    <source>
        <dbReference type="Proteomes" id="UP000029493"/>
    </source>
</evidence>
<evidence type="ECO:0000313" key="2">
    <source>
        <dbReference type="EMBL" id="AIR90989.1"/>
    </source>
</evidence>
<dbReference type="eggNOG" id="ENOG5033MNB">
    <property type="taxonomic scope" value="Bacteria"/>
</dbReference>
<name>A0A089WUV1_9PSED</name>
<feature type="signal peptide" evidence="1">
    <location>
        <begin position="1"/>
        <end position="20"/>
    </location>
</feature>
<dbReference type="AlphaFoldDB" id="A0A089WUV1"/>
<gene>
    <name evidence="2" type="ORF">LK03_17710</name>
</gene>
<evidence type="ECO:0000256" key="1">
    <source>
        <dbReference type="SAM" id="SignalP"/>
    </source>
</evidence>
<dbReference type="RefSeq" id="WP_038413656.1">
    <property type="nucleotide sequence ID" value="NZ_CP009455.1"/>
</dbReference>
<organism evidence="2 3">
    <name type="scientific">Pseudomonas cremoricolorata</name>
    <dbReference type="NCBI Taxonomy" id="157783"/>
    <lineage>
        <taxon>Bacteria</taxon>
        <taxon>Pseudomonadati</taxon>
        <taxon>Pseudomonadota</taxon>
        <taxon>Gammaproteobacteria</taxon>
        <taxon>Pseudomonadales</taxon>
        <taxon>Pseudomonadaceae</taxon>
        <taxon>Pseudomonas</taxon>
    </lineage>
</organism>